<proteinExistence type="predicted"/>
<dbReference type="eggNOG" id="ENOG5033ASU">
    <property type="taxonomic scope" value="Bacteria"/>
</dbReference>
<gene>
    <name evidence="1" type="ordered locus">Tery_4805</name>
</gene>
<evidence type="ECO:0000313" key="1">
    <source>
        <dbReference type="EMBL" id="ABG53755.1"/>
    </source>
</evidence>
<dbReference type="KEGG" id="ter:Tery_4805"/>
<dbReference type="OrthoDB" id="5243947at2"/>
<dbReference type="HOGENOM" id="CLU_2398726_0_0_3"/>
<dbReference type="EMBL" id="CP000393">
    <property type="protein sequence ID" value="ABG53755.1"/>
    <property type="molecule type" value="Genomic_DNA"/>
</dbReference>
<dbReference type="RefSeq" id="WP_011614069.1">
    <property type="nucleotide sequence ID" value="NC_008312.1"/>
</dbReference>
<sequence length="93" mass="9650">MVAHSKSEARRQASSAINKWALGFAAIAWVPGSHYAMGAGDIAMIRQVGAIFDVSVSKTAAAEIFTIVAAPLIGSKVAHSVLDFIPVVGWGAK</sequence>
<protein>
    <submittedName>
        <fullName evidence="1">Uncharacterized protein</fullName>
    </submittedName>
</protein>
<organism evidence="1">
    <name type="scientific">Trichodesmium erythraeum (strain IMS101)</name>
    <dbReference type="NCBI Taxonomy" id="203124"/>
    <lineage>
        <taxon>Bacteria</taxon>
        <taxon>Bacillati</taxon>
        <taxon>Cyanobacteriota</taxon>
        <taxon>Cyanophyceae</taxon>
        <taxon>Oscillatoriophycideae</taxon>
        <taxon>Oscillatoriales</taxon>
        <taxon>Microcoleaceae</taxon>
        <taxon>Trichodesmium</taxon>
    </lineage>
</organism>
<name>Q10VG9_TRIEI</name>
<accession>Q10VG9</accession>
<dbReference type="AlphaFoldDB" id="Q10VG9"/>
<reference evidence="1" key="1">
    <citation type="submission" date="2006-06" db="EMBL/GenBank/DDBJ databases">
        <title>Complete sequence of Trichodesmium erythraeum IMS101.</title>
        <authorList>
            <consortium name="US DOE Joint Genome Institute"/>
            <person name="Copeland A."/>
            <person name="Lucas S."/>
            <person name="Lapidus A."/>
            <person name="Barry K."/>
            <person name="Detter J.C."/>
            <person name="Glavina del Rio T."/>
            <person name="Hammon N."/>
            <person name="Israni S."/>
            <person name="Dalin E."/>
            <person name="Tice H."/>
            <person name="Pitluck S."/>
            <person name="Kiss H."/>
            <person name="Munk A.C."/>
            <person name="Brettin T."/>
            <person name="Bruce D."/>
            <person name="Han C."/>
            <person name="Tapia R."/>
            <person name="Gilna P."/>
            <person name="Schmutz J."/>
            <person name="Larimer F."/>
            <person name="Land M."/>
            <person name="Hauser L."/>
            <person name="Kyrpides N."/>
            <person name="Kim E."/>
            <person name="Richardson P."/>
        </authorList>
    </citation>
    <scope>NUCLEOTIDE SEQUENCE [LARGE SCALE GENOMIC DNA]</scope>
    <source>
        <strain evidence="1">IMS101</strain>
    </source>
</reference>